<organism evidence="3 4">
    <name type="scientific">Pseudopithomyces chartarum</name>
    <dbReference type="NCBI Taxonomy" id="1892770"/>
    <lineage>
        <taxon>Eukaryota</taxon>
        <taxon>Fungi</taxon>
        <taxon>Dikarya</taxon>
        <taxon>Ascomycota</taxon>
        <taxon>Pezizomycotina</taxon>
        <taxon>Dothideomycetes</taxon>
        <taxon>Pleosporomycetidae</taxon>
        <taxon>Pleosporales</taxon>
        <taxon>Massarineae</taxon>
        <taxon>Didymosphaeriaceae</taxon>
        <taxon>Pseudopithomyces</taxon>
    </lineage>
</organism>
<proteinExistence type="predicted"/>
<feature type="region of interest" description="Disordered" evidence="1">
    <location>
        <begin position="404"/>
        <end position="428"/>
    </location>
</feature>
<dbReference type="Pfam" id="PF12849">
    <property type="entry name" value="PBP_like_2"/>
    <property type="match status" value="1"/>
</dbReference>
<dbReference type="Gene3D" id="3.40.190.10">
    <property type="entry name" value="Periplasmic binding protein-like II"/>
    <property type="match status" value="2"/>
</dbReference>
<name>A0AAN6RLL5_9PLEO</name>
<sequence length="567" mass="63796">MRTAILSHGDVDAGPTETYGKGRLLLRIGNGGAGALGLVRALAEDYLSTLPTPFSITWTCNHSRNTQLALLRDYIDIALTYERDQEQLAAQEGWSVTAGCVFHDHFVLAGPISDPAGVRHARSLEEGMQRIENGKTLFHARSDASATMWKERALWNFAGLKPWGDEGAATWYKTFLHNPADALKCADDAGAYLLTDRSTLLRQTGLHNITETTVFFEPQKDNDVLMNSCYALHRKSRFVVSQMQEDHKFRENSPRYNAFNVRTGDRQDTRDTIRWQDSGLAYPPTRFIPPEQYILATTLKGYELYARMRNMKSSDHSTNGTRKATICRRVYASRSGIKDMCGSGDEIITSDLQVMPGQKDARILSEQFGYTLFTHWPYVDGQAPPGEIKDLKLRYIPKEKRGFKDDQYSREHLSKRQATAAPSRAGLPTQPTRYFAERLYAPATPATTAPNSYTTMDQGSSYQQGFQQGLREGYQRGWDDSKKGLIDQDAWNSAPQIFNFSSGSIPNNFRFGGNEGPLDCNENIHETSERSHRLTRQGHVAYNNDQRATRPAPARQGPPTIKKEDLD</sequence>
<dbReference type="InterPro" id="IPR024370">
    <property type="entry name" value="PBP_domain"/>
</dbReference>
<feature type="compositionally biased region" description="Basic and acidic residues" evidence="1">
    <location>
        <begin position="404"/>
        <end position="414"/>
    </location>
</feature>
<feature type="region of interest" description="Disordered" evidence="1">
    <location>
        <begin position="520"/>
        <end position="567"/>
    </location>
</feature>
<reference evidence="3 4" key="1">
    <citation type="submission" date="2021-02" db="EMBL/GenBank/DDBJ databases">
        <title>Genome assembly of Pseudopithomyces chartarum.</title>
        <authorList>
            <person name="Jauregui R."/>
            <person name="Singh J."/>
            <person name="Voisey C."/>
        </authorList>
    </citation>
    <scope>NUCLEOTIDE SEQUENCE [LARGE SCALE GENOMIC DNA]</scope>
    <source>
        <strain evidence="3 4">AGR01</strain>
    </source>
</reference>
<accession>A0AAN6RLL5</accession>
<evidence type="ECO:0000313" key="4">
    <source>
        <dbReference type="Proteomes" id="UP001280581"/>
    </source>
</evidence>
<feature type="compositionally biased region" description="Basic and acidic residues" evidence="1">
    <location>
        <begin position="522"/>
        <end position="532"/>
    </location>
</feature>
<dbReference type="PANTHER" id="PTHR37945">
    <property type="entry name" value="EXTRACELLULAR TUNGSTATE BINDING PROTEIN"/>
    <property type="match status" value="1"/>
</dbReference>
<dbReference type="Proteomes" id="UP001280581">
    <property type="component" value="Unassembled WGS sequence"/>
</dbReference>
<keyword evidence="4" id="KW-1185">Reference proteome</keyword>
<evidence type="ECO:0000259" key="2">
    <source>
        <dbReference type="Pfam" id="PF12849"/>
    </source>
</evidence>
<evidence type="ECO:0000256" key="1">
    <source>
        <dbReference type="SAM" id="MobiDB-lite"/>
    </source>
</evidence>
<dbReference type="PANTHER" id="PTHR37945:SF1">
    <property type="entry name" value="EXTRACELLULAR TUNGSTATE BINDING PROTEIN"/>
    <property type="match status" value="1"/>
</dbReference>
<evidence type="ECO:0000313" key="3">
    <source>
        <dbReference type="EMBL" id="KAK3214809.1"/>
    </source>
</evidence>
<feature type="domain" description="PBP" evidence="2">
    <location>
        <begin position="38"/>
        <end position="196"/>
    </location>
</feature>
<gene>
    <name evidence="3" type="ORF">GRF29_19g1385073</name>
</gene>
<comment type="caution">
    <text evidence="3">The sequence shown here is derived from an EMBL/GenBank/DDBJ whole genome shotgun (WGS) entry which is preliminary data.</text>
</comment>
<protein>
    <recommendedName>
        <fullName evidence="2">PBP domain-containing protein</fullName>
    </recommendedName>
</protein>
<dbReference type="InterPro" id="IPR052738">
    <property type="entry name" value="ABC-Tungstate_binding"/>
</dbReference>
<dbReference type="EMBL" id="WVTA01000003">
    <property type="protein sequence ID" value="KAK3214809.1"/>
    <property type="molecule type" value="Genomic_DNA"/>
</dbReference>
<dbReference type="AlphaFoldDB" id="A0AAN6RLL5"/>